<dbReference type="SUPFAM" id="SSF53756">
    <property type="entry name" value="UDP-Glycosyltransferase/glycogen phosphorylase"/>
    <property type="match status" value="1"/>
</dbReference>
<dbReference type="Proteomes" id="UP000297646">
    <property type="component" value="Unassembled WGS sequence"/>
</dbReference>
<dbReference type="GO" id="GO:0016757">
    <property type="term" value="F:glycosyltransferase activity"/>
    <property type="evidence" value="ECO:0007669"/>
    <property type="project" value="UniProtKB-KW"/>
</dbReference>
<evidence type="ECO:0000256" key="1">
    <source>
        <dbReference type="ARBA" id="ARBA00022676"/>
    </source>
</evidence>
<dbReference type="Gene3D" id="3.40.50.2000">
    <property type="entry name" value="Glycogen Phosphorylase B"/>
    <property type="match status" value="2"/>
</dbReference>
<dbReference type="RefSeq" id="WP_135519612.1">
    <property type="nucleotide sequence ID" value="NZ_PVSN01000041.1"/>
</dbReference>
<evidence type="ECO:0000313" key="5">
    <source>
        <dbReference type="Proteomes" id="UP000297646"/>
    </source>
</evidence>
<sequence length="320" mass="36005">MLTLLFDDDQEMSHVTLLTPAGYVYLSGEFDLIRYYMSTLDTASNIIFSDLVSDRDVEGVAAGFDGKIVSVIHSDHYLGNFVRPGYRYSVLGTGISHIIVSTEQQKHDIQQIRPELQISVVPPIVLNERLPMEDTKKIAGRITVVSRIDPVKRFEDMIKATVLAKEKFPILDLHLIGDIVDDAYARRLRELIKENNATTYIFIDDPTVYVDAKYAISELTLMTSKHEGFARTVVEAMNQGVVPISYPVKYGPTDVIKHDVNGIVTSSASVAELAAGIIDVMSDKDRMKRMANREVETAQNFHRQQVENKWREIIASLEKA</sequence>
<accession>A0A4Z0RW64</accession>
<proteinExistence type="predicted"/>
<gene>
    <name evidence="4" type="ORF">C6P11_06345</name>
</gene>
<dbReference type="AlphaFoldDB" id="A0A4Z0RW64"/>
<dbReference type="InterPro" id="IPR001296">
    <property type="entry name" value="Glyco_trans_1"/>
</dbReference>
<comment type="caution">
    <text evidence="4">The sequence shown here is derived from an EMBL/GenBank/DDBJ whole genome shotgun (WGS) entry which is preliminary data.</text>
</comment>
<reference evidence="4 5" key="1">
    <citation type="submission" date="2018-03" db="EMBL/GenBank/DDBJ databases">
        <title>Genome sequencing of Weissella confusa isolates.</title>
        <authorList>
            <person name="Kajala I."/>
            <person name="Baruah R."/>
            <person name="Bergsveinson J."/>
            <person name="Juvonen R."/>
            <person name="Ziola B."/>
        </authorList>
    </citation>
    <scope>NUCLEOTIDE SEQUENCE [LARGE SCALE GENOMIC DNA]</scope>
    <source>
        <strain evidence="4 5">VTT E-062653</strain>
    </source>
</reference>
<dbReference type="PANTHER" id="PTHR12526">
    <property type="entry name" value="GLYCOSYLTRANSFERASE"/>
    <property type="match status" value="1"/>
</dbReference>
<organism evidence="4 5">
    <name type="scientific">Weissella confusa</name>
    <name type="common">Lactobacillus confusus</name>
    <dbReference type="NCBI Taxonomy" id="1583"/>
    <lineage>
        <taxon>Bacteria</taxon>
        <taxon>Bacillati</taxon>
        <taxon>Bacillota</taxon>
        <taxon>Bacilli</taxon>
        <taxon>Lactobacillales</taxon>
        <taxon>Lactobacillaceae</taxon>
        <taxon>Weissella</taxon>
    </lineage>
</organism>
<dbReference type="EMBL" id="PVSN01000041">
    <property type="protein sequence ID" value="TGE72428.1"/>
    <property type="molecule type" value="Genomic_DNA"/>
</dbReference>
<keyword evidence="1" id="KW-0328">Glycosyltransferase</keyword>
<dbReference type="OrthoDB" id="570545at2"/>
<dbReference type="Pfam" id="PF00534">
    <property type="entry name" value="Glycos_transf_1"/>
    <property type="match status" value="1"/>
</dbReference>
<feature type="domain" description="Glycosyl transferase family 1" evidence="3">
    <location>
        <begin position="142"/>
        <end position="293"/>
    </location>
</feature>
<keyword evidence="2" id="KW-0808">Transferase</keyword>
<name>A0A4Z0RW64_WEICO</name>
<dbReference type="PANTHER" id="PTHR12526:SF629">
    <property type="entry name" value="TEICHURONIC ACID BIOSYNTHESIS GLYCOSYLTRANSFERASE TUAH-RELATED"/>
    <property type="match status" value="1"/>
</dbReference>
<evidence type="ECO:0000259" key="3">
    <source>
        <dbReference type="Pfam" id="PF00534"/>
    </source>
</evidence>
<evidence type="ECO:0000256" key="2">
    <source>
        <dbReference type="ARBA" id="ARBA00022679"/>
    </source>
</evidence>
<evidence type="ECO:0000313" key="4">
    <source>
        <dbReference type="EMBL" id="TGE72428.1"/>
    </source>
</evidence>
<protein>
    <recommendedName>
        <fullName evidence="3">Glycosyl transferase family 1 domain-containing protein</fullName>
    </recommendedName>
</protein>